<reference evidence="3" key="1">
    <citation type="journal article" date="2019" name="Int. J. Syst. Evol. Microbiol.">
        <title>The Global Catalogue of Microorganisms (GCM) 10K type strain sequencing project: providing services to taxonomists for standard genome sequencing and annotation.</title>
        <authorList>
            <consortium name="The Broad Institute Genomics Platform"/>
            <consortium name="The Broad Institute Genome Sequencing Center for Infectious Disease"/>
            <person name="Wu L."/>
            <person name="Ma J."/>
        </authorList>
    </citation>
    <scope>NUCLEOTIDE SEQUENCE [LARGE SCALE GENOMIC DNA]</scope>
    <source>
        <strain evidence="3">CCUG 37257</strain>
    </source>
</reference>
<gene>
    <name evidence="2" type="ORF">ACFO3P_11900</name>
</gene>
<keyword evidence="1" id="KW-0812">Transmembrane</keyword>
<organism evidence="2 3">
    <name type="scientific">Oceanobacillus aidingensis</name>
    <dbReference type="NCBI Taxonomy" id="645964"/>
    <lineage>
        <taxon>Bacteria</taxon>
        <taxon>Bacillati</taxon>
        <taxon>Bacillota</taxon>
        <taxon>Bacilli</taxon>
        <taxon>Bacillales</taxon>
        <taxon>Bacillaceae</taxon>
        <taxon>Oceanobacillus</taxon>
    </lineage>
</organism>
<keyword evidence="1" id="KW-0472">Membrane</keyword>
<feature type="transmembrane region" description="Helical" evidence="1">
    <location>
        <begin position="41"/>
        <end position="60"/>
    </location>
</feature>
<name>A0ABV9JYK2_9BACI</name>
<keyword evidence="1" id="KW-1133">Transmembrane helix</keyword>
<sequence length="75" mass="8319">MTSFKERARYARFKKVLGAILVMPIIAVLGFLDVISVSNAVSWLALAAFIVSLIVFFVSFKGKKPQVQGENNEKD</sequence>
<evidence type="ECO:0000313" key="3">
    <source>
        <dbReference type="Proteomes" id="UP001595988"/>
    </source>
</evidence>
<comment type="caution">
    <text evidence="2">The sequence shown here is derived from an EMBL/GenBank/DDBJ whole genome shotgun (WGS) entry which is preliminary data.</text>
</comment>
<protein>
    <recommendedName>
        <fullName evidence="4">YrhC-like protein</fullName>
    </recommendedName>
</protein>
<evidence type="ECO:0000256" key="1">
    <source>
        <dbReference type="SAM" id="Phobius"/>
    </source>
</evidence>
<accession>A0ABV9JYK2</accession>
<evidence type="ECO:0000313" key="2">
    <source>
        <dbReference type="EMBL" id="MFC4662880.1"/>
    </source>
</evidence>
<dbReference type="RefSeq" id="WP_212928568.1">
    <property type="nucleotide sequence ID" value="NZ_JBHSFT010000018.1"/>
</dbReference>
<dbReference type="EMBL" id="JBHSFT010000018">
    <property type="protein sequence ID" value="MFC4662880.1"/>
    <property type="molecule type" value="Genomic_DNA"/>
</dbReference>
<feature type="transmembrane region" description="Helical" evidence="1">
    <location>
        <begin position="16"/>
        <end position="35"/>
    </location>
</feature>
<dbReference type="Proteomes" id="UP001595988">
    <property type="component" value="Unassembled WGS sequence"/>
</dbReference>
<keyword evidence="3" id="KW-1185">Reference proteome</keyword>
<evidence type="ECO:0008006" key="4">
    <source>
        <dbReference type="Google" id="ProtNLM"/>
    </source>
</evidence>
<proteinExistence type="predicted"/>